<evidence type="ECO:0000313" key="4">
    <source>
        <dbReference type="Proteomes" id="UP000538666"/>
    </source>
</evidence>
<protein>
    <submittedName>
        <fullName evidence="3">Uncharacterized protein</fullName>
    </submittedName>
</protein>
<keyword evidence="4" id="KW-1185">Reference proteome</keyword>
<feature type="region of interest" description="Disordered" evidence="1">
    <location>
        <begin position="24"/>
        <end position="77"/>
    </location>
</feature>
<name>A0A841K4X6_9BACT</name>
<feature type="signal peptide" evidence="2">
    <location>
        <begin position="1"/>
        <end position="24"/>
    </location>
</feature>
<dbReference type="AlphaFoldDB" id="A0A841K4X6"/>
<proteinExistence type="predicted"/>
<evidence type="ECO:0000256" key="1">
    <source>
        <dbReference type="SAM" id="MobiDB-lite"/>
    </source>
</evidence>
<reference evidence="3 4" key="1">
    <citation type="submission" date="2020-08" db="EMBL/GenBank/DDBJ databases">
        <title>Genomic Encyclopedia of Type Strains, Phase IV (KMG-IV): sequencing the most valuable type-strain genomes for metagenomic binning, comparative biology and taxonomic classification.</title>
        <authorList>
            <person name="Goeker M."/>
        </authorList>
    </citation>
    <scope>NUCLEOTIDE SEQUENCE [LARGE SCALE GENOMIC DNA]</scope>
    <source>
        <strain evidence="3 4">DSM 103733</strain>
    </source>
</reference>
<accession>A0A841K4X6</accession>
<evidence type="ECO:0000313" key="3">
    <source>
        <dbReference type="EMBL" id="MBB6146201.1"/>
    </source>
</evidence>
<gene>
    <name evidence="3" type="ORF">HNQ77_004173</name>
</gene>
<keyword evidence="2" id="KW-0732">Signal</keyword>
<dbReference type="EMBL" id="JACHEK010000009">
    <property type="protein sequence ID" value="MBB6146201.1"/>
    <property type="molecule type" value="Genomic_DNA"/>
</dbReference>
<organism evidence="3 4">
    <name type="scientific">Silvibacterium bohemicum</name>
    <dbReference type="NCBI Taxonomy" id="1577686"/>
    <lineage>
        <taxon>Bacteria</taxon>
        <taxon>Pseudomonadati</taxon>
        <taxon>Acidobacteriota</taxon>
        <taxon>Terriglobia</taxon>
        <taxon>Terriglobales</taxon>
        <taxon>Acidobacteriaceae</taxon>
        <taxon>Silvibacterium</taxon>
    </lineage>
</organism>
<dbReference type="RefSeq" id="WP_050058332.1">
    <property type="nucleotide sequence ID" value="NZ_JACHEK010000009.1"/>
</dbReference>
<dbReference type="OrthoDB" id="117401at2"/>
<dbReference type="Proteomes" id="UP000538666">
    <property type="component" value="Unassembled WGS sequence"/>
</dbReference>
<comment type="caution">
    <text evidence="3">The sequence shown here is derived from an EMBL/GenBank/DDBJ whole genome shotgun (WGS) entry which is preliminary data.</text>
</comment>
<sequence length="315" mass="32802">MRFVSSLISGGAVASLCIASFAQSAPSPNAPASPADPQAASAPAQTPSPSPANPAPLKLQDLPSDPHTPTADELAEQAAERERFQIRQLAAAQNNWATSATAGVTLELKETGRSKAENGTQITYQLQGKGFTSEMKLSLLRWELNDKVAVVMDGITVNAAGIAVCGGADAGTCGKTMKANEPVVVTATVAKGEAIRIALVAADKKHGAAATLVPFPITAEDKGCKLQVIRGTKNDELVLIVGDGFTSTVNFTAGSESFGEKRPMGAKPNAQGHFVVAMTPWVTGHDNGDTVIYVQNDACSPTLSFHWGKDSYKVE</sequence>
<feature type="chain" id="PRO_5032534780" evidence="2">
    <location>
        <begin position="25"/>
        <end position="315"/>
    </location>
</feature>
<feature type="compositionally biased region" description="Low complexity" evidence="1">
    <location>
        <begin position="24"/>
        <end position="45"/>
    </location>
</feature>
<evidence type="ECO:0000256" key="2">
    <source>
        <dbReference type="SAM" id="SignalP"/>
    </source>
</evidence>